<keyword evidence="2" id="KW-1185">Reference proteome</keyword>
<gene>
    <name evidence="1" type="ORF">MVEN_01829300</name>
</gene>
<reference evidence="1" key="1">
    <citation type="submission" date="2020-05" db="EMBL/GenBank/DDBJ databases">
        <title>Mycena genomes resolve the evolution of fungal bioluminescence.</title>
        <authorList>
            <person name="Tsai I.J."/>
        </authorList>
    </citation>
    <scope>NUCLEOTIDE SEQUENCE</scope>
    <source>
        <strain evidence="1">CCC161011</strain>
    </source>
</reference>
<evidence type="ECO:0000313" key="1">
    <source>
        <dbReference type="EMBL" id="KAF7342403.1"/>
    </source>
</evidence>
<dbReference type="AlphaFoldDB" id="A0A8H7CP55"/>
<organism evidence="1 2">
    <name type="scientific">Mycena venus</name>
    <dbReference type="NCBI Taxonomy" id="2733690"/>
    <lineage>
        <taxon>Eukaryota</taxon>
        <taxon>Fungi</taxon>
        <taxon>Dikarya</taxon>
        <taxon>Basidiomycota</taxon>
        <taxon>Agaricomycotina</taxon>
        <taxon>Agaricomycetes</taxon>
        <taxon>Agaricomycetidae</taxon>
        <taxon>Agaricales</taxon>
        <taxon>Marasmiineae</taxon>
        <taxon>Mycenaceae</taxon>
        <taxon>Mycena</taxon>
    </lineage>
</organism>
<accession>A0A8H7CP55</accession>
<protein>
    <submittedName>
        <fullName evidence="1">Uncharacterized protein</fullName>
    </submittedName>
</protein>
<dbReference type="EMBL" id="JACAZI010000017">
    <property type="protein sequence ID" value="KAF7342403.1"/>
    <property type="molecule type" value="Genomic_DNA"/>
</dbReference>
<name>A0A8H7CP55_9AGAR</name>
<sequence length="192" mass="21975">MSSPAVNHLVSFLTRPLMRSLAPTTIVSLQVYLHRVFSSSPQQPLVLSAACPPPPAIQQACIVSGVRWEEWIQRLSSGIDLKIFLTETSLAVKLGAMPRRMLWVATNNADAPAPFARTHARASSFRAPPMISFGSRLRMRATLFPARPRARRSRRRVEPHAYPNPAFLVLYRRRCHFRIRRSRFRLRFGYRV</sequence>
<proteinExistence type="predicted"/>
<dbReference type="Proteomes" id="UP000620124">
    <property type="component" value="Unassembled WGS sequence"/>
</dbReference>
<evidence type="ECO:0000313" key="2">
    <source>
        <dbReference type="Proteomes" id="UP000620124"/>
    </source>
</evidence>
<dbReference type="OrthoDB" id="19928at2759"/>
<comment type="caution">
    <text evidence="1">The sequence shown here is derived from an EMBL/GenBank/DDBJ whole genome shotgun (WGS) entry which is preliminary data.</text>
</comment>